<dbReference type="OMA" id="SIWFRRY"/>
<accession>A0A0K9PIS3</accession>
<keyword evidence="1" id="KW-0812">Transmembrane</keyword>
<evidence type="ECO:0000313" key="2">
    <source>
        <dbReference type="EMBL" id="KMZ68869.1"/>
    </source>
</evidence>
<feature type="transmembrane region" description="Helical" evidence="1">
    <location>
        <begin position="57"/>
        <end position="74"/>
    </location>
</feature>
<evidence type="ECO:0000256" key="1">
    <source>
        <dbReference type="SAM" id="Phobius"/>
    </source>
</evidence>
<keyword evidence="1" id="KW-0472">Membrane</keyword>
<organism evidence="2 3">
    <name type="scientific">Zostera marina</name>
    <name type="common">Eelgrass</name>
    <dbReference type="NCBI Taxonomy" id="29655"/>
    <lineage>
        <taxon>Eukaryota</taxon>
        <taxon>Viridiplantae</taxon>
        <taxon>Streptophyta</taxon>
        <taxon>Embryophyta</taxon>
        <taxon>Tracheophyta</taxon>
        <taxon>Spermatophyta</taxon>
        <taxon>Magnoliopsida</taxon>
        <taxon>Liliopsida</taxon>
        <taxon>Zosteraceae</taxon>
        <taxon>Zostera</taxon>
    </lineage>
</organism>
<dbReference type="PANTHER" id="PTHR45727:SF2">
    <property type="entry name" value="NPC INTRACELLULAR CHOLESTEROL TRANSPORTER 1"/>
    <property type="match status" value="1"/>
</dbReference>
<feature type="transmembrane region" description="Helical" evidence="1">
    <location>
        <begin position="149"/>
        <end position="169"/>
    </location>
</feature>
<dbReference type="EMBL" id="LFYR01000809">
    <property type="protein sequence ID" value="KMZ68869.1"/>
    <property type="molecule type" value="Genomic_DNA"/>
</dbReference>
<dbReference type="OrthoDB" id="6510177at2759"/>
<comment type="caution">
    <text evidence="2">The sequence shown here is derived from an EMBL/GenBank/DDBJ whole genome shotgun (WGS) entry which is preliminary data.</text>
</comment>
<dbReference type="STRING" id="29655.A0A0K9PIS3"/>
<name>A0A0K9PIS3_ZOSMR</name>
<proteinExistence type="predicted"/>
<evidence type="ECO:0000313" key="3">
    <source>
        <dbReference type="Proteomes" id="UP000036987"/>
    </source>
</evidence>
<dbReference type="Proteomes" id="UP000036987">
    <property type="component" value="Unassembled WGS sequence"/>
</dbReference>
<keyword evidence="1" id="KW-1133">Transmembrane helix</keyword>
<keyword evidence="3" id="KW-1185">Reference proteome</keyword>
<reference evidence="3" key="1">
    <citation type="journal article" date="2016" name="Nature">
        <title>The genome of the seagrass Zostera marina reveals angiosperm adaptation to the sea.</title>
        <authorList>
            <person name="Olsen J.L."/>
            <person name="Rouze P."/>
            <person name="Verhelst B."/>
            <person name="Lin Y.-C."/>
            <person name="Bayer T."/>
            <person name="Collen J."/>
            <person name="Dattolo E."/>
            <person name="De Paoli E."/>
            <person name="Dittami S."/>
            <person name="Maumus F."/>
            <person name="Michel G."/>
            <person name="Kersting A."/>
            <person name="Lauritano C."/>
            <person name="Lohaus R."/>
            <person name="Toepel M."/>
            <person name="Tonon T."/>
            <person name="Vanneste K."/>
            <person name="Amirebrahimi M."/>
            <person name="Brakel J."/>
            <person name="Bostroem C."/>
            <person name="Chovatia M."/>
            <person name="Grimwood J."/>
            <person name="Jenkins J.W."/>
            <person name="Jueterbock A."/>
            <person name="Mraz A."/>
            <person name="Stam W.T."/>
            <person name="Tice H."/>
            <person name="Bornberg-Bauer E."/>
            <person name="Green P.J."/>
            <person name="Pearson G.A."/>
            <person name="Procaccini G."/>
            <person name="Duarte C.M."/>
            <person name="Schmutz J."/>
            <person name="Reusch T.B.H."/>
            <person name="Van de Peer Y."/>
        </authorList>
    </citation>
    <scope>NUCLEOTIDE SEQUENCE [LARGE SCALE GENOMIC DNA]</scope>
    <source>
        <strain evidence="3">cv. Finnish</strain>
    </source>
</reference>
<protein>
    <submittedName>
        <fullName evidence="2">Uncharacterized protein</fullName>
    </submittedName>
</protein>
<gene>
    <name evidence="2" type="ORF">ZOSMA_228G00010</name>
</gene>
<dbReference type="PANTHER" id="PTHR45727">
    <property type="entry name" value="NPC INTRACELLULAR CHOLESTEROL TRANSPORTER 1"/>
    <property type="match status" value="1"/>
</dbReference>
<sequence>MNVSAYSCGDSTLGCSCGDCQSSPKCSDLSSLALPKKTSCSIKIGSLEVKCIELSSAVLYIILISIFLLWVLLYKRRKRTSPSLITQHFRDAKDEIGSHSADKKGKPNSQSKDIIEDCHQVNKLKSSLIQEYLSIWFRRYGKWVARNPILVLCFSLAIPLFLSLGLINFSVETQPEKMLVIYL</sequence>
<dbReference type="AlphaFoldDB" id="A0A0K9PIS3"/>